<feature type="transmembrane region" description="Helical" evidence="10">
    <location>
        <begin position="168"/>
        <end position="196"/>
    </location>
</feature>
<dbReference type="Proteomes" id="UP000014760">
    <property type="component" value="Unassembled WGS sequence"/>
</dbReference>
<feature type="transmembrane region" description="Helical" evidence="10">
    <location>
        <begin position="599"/>
        <end position="619"/>
    </location>
</feature>
<reference evidence="13 15" key="2">
    <citation type="journal article" date="2013" name="Nature">
        <title>Insights into bilaterian evolution from three spiralian genomes.</title>
        <authorList>
            <person name="Simakov O."/>
            <person name="Marletaz F."/>
            <person name="Cho S.J."/>
            <person name="Edsinger-Gonzales E."/>
            <person name="Havlak P."/>
            <person name="Hellsten U."/>
            <person name="Kuo D.H."/>
            <person name="Larsson T."/>
            <person name="Lv J."/>
            <person name="Arendt D."/>
            <person name="Savage R."/>
            <person name="Osoegawa K."/>
            <person name="de Jong P."/>
            <person name="Grimwood J."/>
            <person name="Chapman J.A."/>
            <person name="Shapiro H."/>
            <person name="Aerts A."/>
            <person name="Otillar R.P."/>
            <person name="Terry A.Y."/>
            <person name="Boore J.L."/>
            <person name="Grigoriev I.V."/>
            <person name="Lindberg D.R."/>
            <person name="Seaver E.C."/>
            <person name="Weisblat D.A."/>
            <person name="Putnam N.H."/>
            <person name="Rokhsar D.S."/>
        </authorList>
    </citation>
    <scope>NUCLEOTIDE SEQUENCE</scope>
    <source>
        <strain evidence="13 15">I ESC-2004</strain>
    </source>
</reference>
<evidence type="ECO:0000256" key="9">
    <source>
        <dbReference type="ARBA" id="ARBA00023136"/>
    </source>
</evidence>
<evidence type="ECO:0000256" key="7">
    <source>
        <dbReference type="ARBA" id="ARBA00022989"/>
    </source>
</evidence>
<dbReference type="EnsemblMetazoa" id="CapteT144591">
    <property type="protein sequence ID" value="CapteP144591"/>
    <property type="gene ID" value="CapteG144591"/>
</dbReference>
<dbReference type="EMBL" id="KB311953">
    <property type="protein sequence ID" value="ELT88185.1"/>
    <property type="molecule type" value="Genomic_DNA"/>
</dbReference>
<dbReference type="InterPro" id="IPR004837">
    <property type="entry name" value="NaCa_Exmemb"/>
</dbReference>
<dbReference type="EMBL" id="AMQN01003500">
    <property type="status" value="NOT_ANNOTATED_CDS"/>
    <property type="molecule type" value="Genomic_DNA"/>
</dbReference>
<dbReference type="InterPro" id="IPR005185">
    <property type="entry name" value="YccF"/>
</dbReference>
<sequence length="660" mass="73828">MAQELGYEVLQRPENLVEANRMANNYMFGFRKWKSHVTSRPLSMRSMIVQDLYRDEEDPHDSRSPDHSTYSLGNILYAVFFGWWVALIYLLIALLMCVTIVGLPYAKLCVRLAAYMFWPFGKFVHKNGFEHHGYRSFMETPATTRQQRWENLWLHAETNYWVSKPRTYVWMMLGLPLAFLAHSLAFILTWLTVVFIPMSKINAKIVYRILLLPPELIRIDSKNLNSEFASGDIIMFTHQAINVYYYKYTVDGVNVICVNLLVIVFFALGIGYLDEDNKVFPSAFKFVISLFSIIPLAYYISMAISSISAQTNSAIGAVLNASFGSIVEIILYISSLVAGKRQVVNCYDQLVKSALVGTLLATTLLIPGISMVIGGLKHQNQVFNYRSAGITATLLFVSVAGAFAPSIFARSFGSMSCYECFRANVTNSSAFSMSCAQCDYTMVSVHFLVYPSHTMSLVYGCCLILPVAYVVGLIYSLKTHHKHIYETFAAEGSSGHHAVHWGRVKSLVILGTAVLLMSLCAELVTKNIEPILKSTGFSVYFVGALFLGVVPDIPEILVGIQFALQNNIALSIEVGSCVAVQVCMVQIPVVVLANLVYPLNFYLIFSEMHIWAVVIGVLLNNYVFVDGKSNYFQGACLVATYTVLIMMYFFAPDDNISTEC</sequence>
<feature type="transmembrane region" description="Helical" evidence="10">
    <location>
        <begin position="537"/>
        <end position="558"/>
    </location>
</feature>
<dbReference type="STRING" id="283909.R7T9Y5"/>
<feature type="transmembrane region" description="Helical" evidence="10">
    <location>
        <begin position="313"/>
        <end position="334"/>
    </location>
</feature>
<evidence type="ECO:0000256" key="6">
    <source>
        <dbReference type="ARBA" id="ARBA00022692"/>
    </source>
</evidence>
<keyword evidence="2" id="KW-0813">Transport</keyword>
<dbReference type="GO" id="GO:0012505">
    <property type="term" value="C:endomembrane system"/>
    <property type="evidence" value="ECO:0007669"/>
    <property type="project" value="UniProtKB-SubCell"/>
</dbReference>
<evidence type="ECO:0000256" key="1">
    <source>
        <dbReference type="ARBA" id="ARBA00004127"/>
    </source>
</evidence>
<keyword evidence="7 10" id="KW-1133">Transmembrane helix</keyword>
<feature type="domain" description="Sodium/calcium exchanger membrane region" evidence="11">
    <location>
        <begin position="285"/>
        <end position="401"/>
    </location>
</feature>
<protein>
    <recommendedName>
        <fullName evidence="16">Sodium/calcium exchanger membrane region domain-containing protein</fullName>
    </recommendedName>
</protein>
<evidence type="ECO:0000256" key="2">
    <source>
        <dbReference type="ARBA" id="ARBA00022448"/>
    </source>
</evidence>
<dbReference type="FunFam" id="1.20.1420.30:FF:000014">
    <property type="entry name" value="Cation/H+ exchanger protein 2"/>
    <property type="match status" value="1"/>
</dbReference>
<dbReference type="Gene3D" id="1.20.1420.30">
    <property type="entry name" value="NCX, central ion-binding region"/>
    <property type="match status" value="1"/>
</dbReference>
<feature type="transmembrane region" description="Helical" evidence="10">
    <location>
        <begin position="570"/>
        <end position="593"/>
    </location>
</feature>
<feature type="transmembrane region" description="Helical" evidence="10">
    <location>
        <begin position="388"/>
        <end position="408"/>
    </location>
</feature>
<comment type="subcellular location">
    <subcellularLocation>
        <location evidence="1">Endomembrane system</location>
        <topology evidence="1">Multi-pass membrane protein</topology>
    </subcellularLocation>
</comment>
<evidence type="ECO:0008006" key="16">
    <source>
        <dbReference type="Google" id="ProtNLM"/>
    </source>
</evidence>
<feature type="domain" description="Sodium/calcium exchanger membrane region" evidence="11">
    <location>
        <begin position="506"/>
        <end position="647"/>
    </location>
</feature>
<reference evidence="14" key="3">
    <citation type="submission" date="2015-06" db="UniProtKB">
        <authorList>
            <consortium name="EnsemblMetazoa"/>
        </authorList>
    </citation>
    <scope>IDENTIFICATION</scope>
</reference>
<evidence type="ECO:0000256" key="4">
    <source>
        <dbReference type="ARBA" id="ARBA00022553"/>
    </source>
</evidence>
<evidence type="ECO:0000313" key="13">
    <source>
        <dbReference type="EMBL" id="ELT88185.1"/>
    </source>
</evidence>
<gene>
    <name evidence="13" type="ORF">CAPTEDRAFT_144591</name>
</gene>
<dbReference type="PANTHER" id="PTHR31503:SF10">
    <property type="entry name" value="VNX1 PROTEIN"/>
    <property type="match status" value="1"/>
</dbReference>
<accession>R7T9Y5</accession>
<dbReference type="GO" id="GO:0015369">
    <property type="term" value="F:calcium:proton antiporter activity"/>
    <property type="evidence" value="ECO:0007669"/>
    <property type="project" value="TreeGrafter"/>
</dbReference>
<dbReference type="InterPro" id="IPR044880">
    <property type="entry name" value="NCX_ion-bd_dom_sf"/>
</dbReference>
<evidence type="ECO:0000256" key="10">
    <source>
        <dbReference type="SAM" id="Phobius"/>
    </source>
</evidence>
<keyword evidence="5" id="KW-0106">Calcium</keyword>
<keyword evidence="15" id="KW-1185">Reference proteome</keyword>
<evidence type="ECO:0000259" key="12">
    <source>
        <dbReference type="Pfam" id="PF03733"/>
    </source>
</evidence>
<dbReference type="InterPro" id="IPR004713">
    <property type="entry name" value="CaH_exchang"/>
</dbReference>
<dbReference type="OrthoDB" id="16982at2759"/>
<evidence type="ECO:0000313" key="15">
    <source>
        <dbReference type="Proteomes" id="UP000014760"/>
    </source>
</evidence>
<evidence type="ECO:0000313" key="14">
    <source>
        <dbReference type="EnsemblMetazoa" id="CapteP144591"/>
    </source>
</evidence>
<keyword evidence="8" id="KW-0406">Ion transport</keyword>
<evidence type="ECO:0000256" key="5">
    <source>
        <dbReference type="ARBA" id="ARBA00022568"/>
    </source>
</evidence>
<keyword evidence="3" id="KW-0050">Antiport</keyword>
<dbReference type="Pfam" id="PF01699">
    <property type="entry name" value="Na_Ca_ex"/>
    <property type="match status" value="2"/>
</dbReference>
<keyword evidence="9 10" id="KW-0472">Membrane</keyword>
<dbReference type="GO" id="GO:0005774">
    <property type="term" value="C:vacuolar membrane"/>
    <property type="evidence" value="ECO:0007669"/>
    <property type="project" value="UniProtKB-ARBA"/>
</dbReference>
<dbReference type="Pfam" id="PF03733">
    <property type="entry name" value="YccF"/>
    <property type="match status" value="1"/>
</dbReference>
<feature type="transmembrane region" description="Helical" evidence="10">
    <location>
        <begin position="631"/>
        <end position="651"/>
    </location>
</feature>
<proteinExistence type="predicted"/>
<feature type="transmembrane region" description="Helical" evidence="10">
    <location>
        <begin position="279"/>
        <end position="301"/>
    </location>
</feature>
<feature type="transmembrane region" description="Helical" evidence="10">
    <location>
        <begin position="75"/>
        <end position="101"/>
    </location>
</feature>
<evidence type="ECO:0000256" key="8">
    <source>
        <dbReference type="ARBA" id="ARBA00023065"/>
    </source>
</evidence>
<name>R7T9Y5_CAPTE</name>
<organism evidence="13">
    <name type="scientific">Capitella teleta</name>
    <name type="common">Polychaete worm</name>
    <dbReference type="NCBI Taxonomy" id="283909"/>
    <lineage>
        <taxon>Eukaryota</taxon>
        <taxon>Metazoa</taxon>
        <taxon>Spiralia</taxon>
        <taxon>Lophotrochozoa</taxon>
        <taxon>Annelida</taxon>
        <taxon>Polychaeta</taxon>
        <taxon>Sedentaria</taxon>
        <taxon>Scolecida</taxon>
        <taxon>Capitellidae</taxon>
        <taxon>Capitella</taxon>
    </lineage>
</organism>
<keyword evidence="6 10" id="KW-0812">Transmembrane</keyword>
<feature type="transmembrane region" description="Helical" evidence="10">
    <location>
        <begin position="253"/>
        <end position="273"/>
    </location>
</feature>
<dbReference type="HOGENOM" id="CLU_001583_2_0_1"/>
<dbReference type="AlphaFoldDB" id="R7T9Y5"/>
<evidence type="ECO:0000259" key="11">
    <source>
        <dbReference type="Pfam" id="PF01699"/>
    </source>
</evidence>
<keyword evidence="5" id="KW-0109">Calcium transport</keyword>
<dbReference type="OMA" id="VHGINIF"/>
<dbReference type="GO" id="GO:0006874">
    <property type="term" value="P:intracellular calcium ion homeostasis"/>
    <property type="evidence" value="ECO:0007669"/>
    <property type="project" value="TreeGrafter"/>
</dbReference>
<keyword evidence="4" id="KW-0597">Phosphoprotein</keyword>
<feature type="transmembrane region" description="Helical" evidence="10">
    <location>
        <begin position="354"/>
        <end position="376"/>
    </location>
</feature>
<feature type="transmembrane region" description="Helical" evidence="10">
    <location>
        <begin position="507"/>
        <end position="525"/>
    </location>
</feature>
<feature type="transmembrane region" description="Helical" evidence="10">
    <location>
        <begin position="457"/>
        <end position="477"/>
    </location>
</feature>
<evidence type="ECO:0000256" key="3">
    <source>
        <dbReference type="ARBA" id="ARBA00022449"/>
    </source>
</evidence>
<reference evidence="15" key="1">
    <citation type="submission" date="2012-12" db="EMBL/GenBank/DDBJ databases">
        <authorList>
            <person name="Hellsten U."/>
            <person name="Grimwood J."/>
            <person name="Chapman J.A."/>
            <person name="Shapiro H."/>
            <person name="Aerts A."/>
            <person name="Otillar R.P."/>
            <person name="Terry A.Y."/>
            <person name="Boore J.L."/>
            <person name="Simakov O."/>
            <person name="Marletaz F."/>
            <person name="Cho S.-J."/>
            <person name="Edsinger-Gonzales E."/>
            <person name="Havlak P."/>
            <person name="Kuo D.-H."/>
            <person name="Larsson T."/>
            <person name="Lv J."/>
            <person name="Arendt D."/>
            <person name="Savage R."/>
            <person name="Osoegawa K."/>
            <person name="de Jong P."/>
            <person name="Lindberg D.R."/>
            <person name="Seaver E.C."/>
            <person name="Weisblat D.A."/>
            <person name="Putnam N.H."/>
            <person name="Grigoriev I.V."/>
            <person name="Rokhsar D.S."/>
        </authorList>
    </citation>
    <scope>NUCLEOTIDE SEQUENCE</scope>
    <source>
        <strain evidence="15">I ESC-2004</strain>
    </source>
</reference>
<feature type="domain" description="Inner membrane component" evidence="12">
    <location>
        <begin position="72"/>
        <end position="122"/>
    </location>
</feature>
<dbReference type="PANTHER" id="PTHR31503">
    <property type="entry name" value="VACUOLAR CALCIUM ION TRANSPORTER"/>
    <property type="match status" value="1"/>
</dbReference>